<comment type="caution">
    <text evidence="4">The sequence shown here is derived from an EMBL/GenBank/DDBJ whole genome shotgun (WGS) entry which is preliminary data.</text>
</comment>
<feature type="region of interest" description="Disordered" evidence="1">
    <location>
        <begin position="102"/>
        <end position="163"/>
    </location>
</feature>
<feature type="chain" id="PRO_5042121155" description="ShKT domain-containing protein" evidence="2">
    <location>
        <begin position="23"/>
        <end position="362"/>
    </location>
</feature>
<evidence type="ECO:0000259" key="3">
    <source>
        <dbReference type="Pfam" id="PF01549"/>
    </source>
</evidence>
<reference evidence="4" key="1">
    <citation type="submission" date="2022-01" db="EMBL/GenBank/DDBJ databases">
        <title>Genome Sequence Resource for Two Populations of Ditylenchus destructor, the Migratory Endoparasitic Phytonematode.</title>
        <authorList>
            <person name="Zhang H."/>
            <person name="Lin R."/>
            <person name="Xie B."/>
        </authorList>
    </citation>
    <scope>NUCLEOTIDE SEQUENCE</scope>
    <source>
        <strain evidence="4">BazhouSP</strain>
    </source>
</reference>
<feature type="domain" description="ShKT" evidence="3">
    <location>
        <begin position="331"/>
        <end position="361"/>
    </location>
</feature>
<name>A0AAD4QXN7_9BILA</name>
<feature type="compositionally biased region" description="Low complexity" evidence="1">
    <location>
        <begin position="126"/>
        <end position="151"/>
    </location>
</feature>
<dbReference type="AlphaFoldDB" id="A0AAD4QXN7"/>
<dbReference type="InterPro" id="IPR003582">
    <property type="entry name" value="ShKT_dom"/>
</dbReference>
<keyword evidence="2" id="KW-0732">Signal</keyword>
<proteinExistence type="predicted"/>
<sequence length="362" mass="39477">MRPNFTIILWIVIARYLSFVLTDRASDEADANTAAREAETVRDQAQNEVTRADNEAKRAENSRDQANKLRDEANTMSAEIQQLLPSKMTEVQTLVSQITTPRQEAEAAATEARRQAGIASGTTGLQAATTAATTARQAADRTATTDPQAAQKKSDAETARGQAQAAQAVAKSAADAAAAQVSTAEARLKTVKDIVNKIRNLHPKSDQIAQQVIDQEAEEKRQEREKKIMEEIQRRQNEANWVGQAGIEQQQTHQDQILGQEAVEQSQNQVGTDLVGDTGEYNIAHFHDDTYAQLAPGDLDVNCLNLIDRCGDPDISARCAGSCGREVNGDDHGENCADLHDLCNHEAYNDLMSTYCKNSCGK</sequence>
<dbReference type="Proteomes" id="UP001201812">
    <property type="component" value="Unassembled WGS sequence"/>
</dbReference>
<evidence type="ECO:0000256" key="1">
    <source>
        <dbReference type="SAM" id="MobiDB-lite"/>
    </source>
</evidence>
<evidence type="ECO:0000313" key="4">
    <source>
        <dbReference type="EMBL" id="KAI1696272.1"/>
    </source>
</evidence>
<protein>
    <recommendedName>
        <fullName evidence="3">ShKT domain-containing protein</fullName>
    </recommendedName>
</protein>
<accession>A0AAD4QXN7</accession>
<organism evidence="4 5">
    <name type="scientific">Ditylenchus destructor</name>
    <dbReference type="NCBI Taxonomy" id="166010"/>
    <lineage>
        <taxon>Eukaryota</taxon>
        <taxon>Metazoa</taxon>
        <taxon>Ecdysozoa</taxon>
        <taxon>Nematoda</taxon>
        <taxon>Chromadorea</taxon>
        <taxon>Rhabditida</taxon>
        <taxon>Tylenchina</taxon>
        <taxon>Tylenchomorpha</taxon>
        <taxon>Sphaerularioidea</taxon>
        <taxon>Anguinidae</taxon>
        <taxon>Anguininae</taxon>
        <taxon>Ditylenchus</taxon>
    </lineage>
</organism>
<feature type="signal peptide" evidence="2">
    <location>
        <begin position="1"/>
        <end position="22"/>
    </location>
</feature>
<gene>
    <name evidence="4" type="ORF">DdX_19126</name>
</gene>
<dbReference type="EMBL" id="JAKKPZ010000337">
    <property type="protein sequence ID" value="KAI1696272.1"/>
    <property type="molecule type" value="Genomic_DNA"/>
</dbReference>
<dbReference type="Pfam" id="PF01549">
    <property type="entry name" value="ShK"/>
    <property type="match status" value="1"/>
</dbReference>
<dbReference type="Gene3D" id="1.10.10.1870">
    <property type="entry name" value="ShTK domain-like"/>
    <property type="match status" value="1"/>
</dbReference>
<evidence type="ECO:0000256" key="2">
    <source>
        <dbReference type="SAM" id="SignalP"/>
    </source>
</evidence>
<evidence type="ECO:0000313" key="5">
    <source>
        <dbReference type="Proteomes" id="UP001201812"/>
    </source>
</evidence>
<feature type="compositionally biased region" description="Basic and acidic residues" evidence="1">
    <location>
        <begin position="50"/>
        <end position="68"/>
    </location>
</feature>
<feature type="region of interest" description="Disordered" evidence="1">
    <location>
        <begin position="32"/>
        <end position="68"/>
    </location>
</feature>
<keyword evidence="5" id="KW-1185">Reference proteome</keyword>